<proteinExistence type="predicted"/>
<organism evidence="1">
    <name type="scientific">Rhizophora mucronata</name>
    <name type="common">Asiatic mangrove</name>
    <dbReference type="NCBI Taxonomy" id="61149"/>
    <lineage>
        <taxon>Eukaryota</taxon>
        <taxon>Viridiplantae</taxon>
        <taxon>Streptophyta</taxon>
        <taxon>Embryophyta</taxon>
        <taxon>Tracheophyta</taxon>
        <taxon>Spermatophyta</taxon>
        <taxon>Magnoliopsida</taxon>
        <taxon>eudicotyledons</taxon>
        <taxon>Gunneridae</taxon>
        <taxon>Pentapetalae</taxon>
        <taxon>rosids</taxon>
        <taxon>fabids</taxon>
        <taxon>Malpighiales</taxon>
        <taxon>Rhizophoraceae</taxon>
        <taxon>Rhizophora</taxon>
    </lineage>
</organism>
<accession>A0A2P2PHB1</accession>
<reference evidence="1" key="1">
    <citation type="submission" date="2018-02" db="EMBL/GenBank/DDBJ databases">
        <title>Rhizophora mucronata_Transcriptome.</title>
        <authorList>
            <person name="Meera S.P."/>
            <person name="Sreeshan A."/>
            <person name="Augustine A."/>
        </authorList>
    </citation>
    <scope>NUCLEOTIDE SEQUENCE</scope>
    <source>
        <tissue evidence="1">Leaf</tissue>
    </source>
</reference>
<sequence length="17" mass="2009">MTNLRIRPNPTTKTHTK</sequence>
<dbReference type="AlphaFoldDB" id="A0A2P2PHB1"/>
<dbReference type="EMBL" id="GGEC01073588">
    <property type="protein sequence ID" value="MBX54072.1"/>
    <property type="molecule type" value="Transcribed_RNA"/>
</dbReference>
<evidence type="ECO:0000313" key="1">
    <source>
        <dbReference type="EMBL" id="MBX54072.1"/>
    </source>
</evidence>
<name>A0A2P2PHB1_RHIMU</name>
<protein>
    <submittedName>
        <fullName evidence="1">Uncharacterized protein</fullName>
    </submittedName>
</protein>